<reference evidence="3 4" key="1">
    <citation type="submission" date="2022-04" db="EMBL/GenBank/DDBJ databases">
        <title>Genome diversity in the genus Frankia.</title>
        <authorList>
            <person name="Carlos-Shanley C."/>
            <person name="Hahn D."/>
        </authorList>
    </citation>
    <scope>NUCLEOTIDE SEQUENCE [LARGE SCALE GENOMIC DNA]</scope>
    <source>
        <strain evidence="3 4">Ag45/Mut15</strain>
    </source>
</reference>
<feature type="transmembrane region" description="Helical" evidence="2">
    <location>
        <begin position="255"/>
        <end position="271"/>
    </location>
</feature>
<keyword evidence="2" id="KW-0472">Membrane</keyword>
<feature type="compositionally biased region" description="Low complexity" evidence="1">
    <location>
        <begin position="14"/>
        <end position="26"/>
    </location>
</feature>
<feature type="transmembrane region" description="Helical" evidence="2">
    <location>
        <begin position="283"/>
        <end position="302"/>
    </location>
</feature>
<proteinExistence type="predicted"/>
<feature type="transmembrane region" description="Helical" evidence="2">
    <location>
        <begin position="142"/>
        <end position="162"/>
    </location>
</feature>
<keyword evidence="4" id="KW-1185">Reference proteome</keyword>
<gene>
    <name evidence="3" type="ORF">MXD59_25020</name>
</gene>
<organism evidence="3 4">
    <name type="scientific">Frankia umida</name>
    <dbReference type="NCBI Taxonomy" id="573489"/>
    <lineage>
        <taxon>Bacteria</taxon>
        <taxon>Bacillati</taxon>
        <taxon>Actinomycetota</taxon>
        <taxon>Actinomycetes</taxon>
        <taxon>Frankiales</taxon>
        <taxon>Frankiaceae</taxon>
        <taxon>Frankia</taxon>
    </lineage>
</organism>
<name>A0ABT0K5A3_9ACTN</name>
<keyword evidence="2" id="KW-0812">Transmembrane</keyword>
<dbReference type="EMBL" id="JALKFT010000056">
    <property type="protein sequence ID" value="MCK9878981.1"/>
    <property type="molecule type" value="Genomic_DNA"/>
</dbReference>
<feature type="transmembrane region" description="Helical" evidence="2">
    <location>
        <begin position="216"/>
        <end position="235"/>
    </location>
</feature>
<dbReference type="RefSeq" id="WP_248827036.1">
    <property type="nucleotide sequence ID" value="NZ_JALKFT010000056.1"/>
</dbReference>
<evidence type="ECO:0000313" key="4">
    <source>
        <dbReference type="Proteomes" id="UP001201873"/>
    </source>
</evidence>
<feature type="compositionally biased region" description="Polar residues" evidence="1">
    <location>
        <begin position="1"/>
        <end position="13"/>
    </location>
</feature>
<dbReference type="Proteomes" id="UP001201873">
    <property type="component" value="Unassembled WGS sequence"/>
</dbReference>
<keyword evidence="2" id="KW-1133">Transmembrane helix</keyword>
<sequence>MTTHQPGSPVPTSATGPAAGRPSGTPARRRARSTSADTLRAPLGGTPSRWAYTGAVAFLPALVAYLLVAGLQRHRHDLDLALTAPTVVIVGLAGWITLRAVVSITDRPARPSHPSARLAPRRLAGSRFAPTHRPEFGNLARLAVPLVGAVYLLVAVGVLVRLRLAGLPGSPRYPLAGLTVSLAIGSAGLIALTILVRSQPARRVVRFTEDGRGTPGPTGVAIIAVTLVGVVLAGLSRKTDNTFALGTEQIRPSSLVPLLTLATFAIVVELWTRPPIDDDQNQASVYLVLLLVAVGAGLVLAIGPDRPSPSIAAAVGLIWLVAARTKDRWAPALGLAATL</sequence>
<evidence type="ECO:0000256" key="2">
    <source>
        <dbReference type="SAM" id="Phobius"/>
    </source>
</evidence>
<evidence type="ECO:0000313" key="3">
    <source>
        <dbReference type="EMBL" id="MCK9878981.1"/>
    </source>
</evidence>
<feature type="transmembrane region" description="Helical" evidence="2">
    <location>
        <begin position="174"/>
        <end position="196"/>
    </location>
</feature>
<accession>A0ABT0K5A3</accession>
<protein>
    <submittedName>
        <fullName evidence="3">Uncharacterized protein</fullName>
    </submittedName>
</protein>
<feature type="transmembrane region" description="Helical" evidence="2">
    <location>
        <begin position="80"/>
        <end position="102"/>
    </location>
</feature>
<evidence type="ECO:0000256" key="1">
    <source>
        <dbReference type="SAM" id="MobiDB-lite"/>
    </source>
</evidence>
<comment type="caution">
    <text evidence="3">The sequence shown here is derived from an EMBL/GenBank/DDBJ whole genome shotgun (WGS) entry which is preliminary data.</text>
</comment>
<feature type="transmembrane region" description="Helical" evidence="2">
    <location>
        <begin position="50"/>
        <end position="68"/>
    </location>
</feature>
<feature type="region of interest" description="Disordered" evidence="1">
    <location>
        <begin position="1"/>
        <end position="43"/>
    </location>
</feature>
<feature type="non-terminal residue" evidence="3">
    <location>
        <position position="339"/>
    </location>
</feature>